<evidence type="ECO:0000313" key="2">
    <source>
        <dbReference type="EMBL" id="GAF99340.1"/>
    </source>
</evidence>
<keyword evidence="1" id="KW-0472">Membrane</keyword>
<evidence type="ECO:0000256" key="1">
    <source>
        <dbReference type="SAM" id="Phobius"/>
    </source>
</evidence>
<sequence>MWPGVEHTVVPGEVLLHVGSALAVGAMAIANAAAAAPASGIANFSFDR</sequence>
<organism evidence="2">
    <name type="scientific">marine sediment metagenome</name>
    <dbReference type="NCBI Taxonomy" id="412755"/>
    <lineage>
        <taxon>unclassified sequences</taxon>
        <taxon>metagenomes</taxon>
        <taxon>ecological metagenomes</taxon>
    </lineage>
</organism>
<reference evidence="2" key="1">
    <citation type="journal article" date="2014" name="Front. Microbiol.">
        <title>High frequency of phylogenetically diverse reductive dehalogenase-homologous genes in deep subseafloor sedimentary metagenomes.</title>
        <authorList>
            <person name="Kawai M."/>
            <person name="Futagami T."/>
            <person name="Toyoda A."/>
            <person name="Takaki Y."/>
            <person name="Nishi S."/>
            <person name="Hori S."/>
            <person name="Arai W."/>
            <person name="Tsubouchi T."/>
            <person name="Morono Y."/>
            <person name="Uchiyama I."/>
            <person name="Ito T."/>
            <person name="Fujiyama A."/>
            <person name="Inagaki F."/>
            <person name="Takami H."/>
        </authorList>
    </citation>
    <scope>NUCLEOTIDE SEQUENCE</scope>
    <source>
        <strain evidence="2">Expedition CK06-06</strain>
    </source>
</reference>
<dbReference type="EMBL" id="BARS01011139">
    <property type="protein sequence ID" value="GAF99340.1"/>
    <property type="molecule type" value="Genomic_DNA"/>
</dbReference>
<feature type="non-terminal residue" evidence="2">
    <location>
        <position position="48"/>
    </location>
</feature>
<accession>X0VFK6</accession>
<dbReference type="AlphaFoldDB" id="X0VFK6"/>
<comment type="caution">
    <text evidence="2">The sequence shown here is derived from an EMBL/GenBank/DDBJ whole genome shotgun (WGS) entry which is preliminary data.</text>
</comment>
<name>X0VFK6_9ZZZZ</name>
<keyword evidence="1" id="KW-0812">Transmembrane</keyword>
<protein>
    <submittedName>
        <fullName evidence="2">Uncharacterized protein</fullName>
    </submittedName>
</protein>
<feature type="transmembrane region" description="Helical" evidence="1">
    <location>
        <begin position="20"/>
        <end position="46"/>
    </location>
</feature>
<gene>
    <name evidence="2" type="ORF">S01H1_20372</name>
</gene>
<keyword evidence="1" id="KW-1133">Transmembrane helix</keyword>
<proteinExistence type="predicted"/>